<feature type="non-terminal residue" evidence="2">
    <location>
        <position position="223"/>
    </location>
</feature>
<evidence type="ECO:0000256" key="1">
    <source>
        <dbReference type="SAM" id="MobiDB-lite"/>
    </source>
</evidence>
<evidence type="ECO:0000313" key="2">
    <source>
        <dbReference type="EMBL" id="MFD0856176.1"/>
    </source>
</evidence>
<feature type="region of interest" description="Disordered" evidence="1">
    <location>
        <begin position="1"/>
        <end position="223"/>
    </location>
</feature>
<keyword evidence="3" id="KW-1185">Reference proteome</keyword>
<dbReference type="Proteomes" id="UP001597083">
    <property type="component" value="Unassembled WGS sequence"/>
</dbReference>
<dbReference type="EMBL" id="JBHTIR010003994">
    <property type="protein sequence ID" value="MFD0856176.1"/>
    <property type="molecule type" value="Genomic_DNA"/>
</dbReference>
<feature type="compositionally biased region" description="Basic and acidic residues" evidence="1">
    <location>
        <begin position="163"/>
        <end position="176"/>
    </location>
</feature>
<feature type="compositionally biased region" description="Basic and acidic residues" evidence="1">
    <location>
        <begin position="47"/>
        <end position="91"/>
    </location>
</feature>
<proteinExistence type="predicted"/>
<accession>A0ABW3CNR3</accession>
<feature type="compositionally biased region" description="Polar residues" evidence="1">
    <location>
        <begin position="129"/>
        <end position="138"/>
    </location>
</feature>
<protein>
    <submittedName>
        <fullName evidence="2">Uncharacterized protein</fullName>
    </submittedName>
</protein>
<feature type="compositionally biased region" description="Low complexity" evidence="1">
    <location>
        <begin position="153"/>
        <end position="162"/>
    </location>
</feature>
<gene>
    <name evidence="2" type="ORF">ACFQ07_28310</name>
</gene>
<name>A0ABW3CNR3_9ACTN</name>
<comment type="caution">
    <text evidence="2">The sequence shown here is derived from an EMBL/GenBank/DDBJ whole genome shotgun (WGS) entry which is preliminary data.</text>
</comment>
<sequence length="223" mass="24203">MALDRNDPSIHPSDTPGKQPEKSSDQQTGGVKLKEDNPGSPSQGSRLESKRYHQLSPEERKAIDEKNAELRAKPQEAKKPETNDRPADSQRRGYQLPPDNPGAPGQRSRLESKGLSPDGRARPAETDQQESSPGTTDNKPNEAEDNPPRPGSTKDNTTGTGDTTKDEPKSERDMPAAERPAQTDASTAKREPTPNVEVTDPAEPPPAHTVNGERTAPQPERDT</sequence>
<organism evidence="2 3">
    <name type="scientific">Actinomadura adrarensis</name>
    <dbReference type="NCBI Taxonomy" id="1819600"/>
    <lineage>
        <taxon>Bacteria</taxon>
        <taxon>Bacillati</taxon>
        <taxon>Actinomycetota</taxon>
        <taxon>Actinomycetes</taxon>
        <taxon>Streptosporangiales</taxon>
        <taxon>Thermomonosporaceae</taxon>
        <taxon>Actinomadura</taxon>
    </lineage>
</organism>
<evidence type="ECO:0000313" key="3">
    <source>
        <dbReference type="Proteomes" id="UP001597083"/>
    </source>
</evidence>
<reference evidence="3" key="1">
    <citation type="journal article" date="2019" name="Int. J. Syst. Evol. Microbiol.">
        <title>The Global Catalogue of Microorganisms (GCM) 10K type strain sequencing project: providing services to taxonomists for standard genome sequencing and annotation.</title>
        <authorList>
            <consortium name="The Broad Institute Genomics Platform"/>
            <consortium name="The Broad Institute Genome Sequencing Center for Infectious Disease"/>
            <person name="Wu L."/>
            <person name="Ma J."/>
        </authorList>
    </citation>
    <scope>NUCLEOTIDE SEQUENCE [LARGE SCALE GENOMIC DNA]</scope>
    <source>
        <strain evidence="3">JCM 31696</strain>
    </source>
</reference>